<keyword evidence="3" id="KW-1185">Reference proteome</keyword>
<dbReference type="Pfam" id="PF03872">
    <property type="entry name" value="RseA_N"/>
    <property type="match status" value="1"/>
</dbReference>
<feature type="domain" description="Anti sigma-E protein RseA N-terminal" evidence="1">
    <location>
        <begin position="6"/>
        <end position="83"/>
    </location>
</feature>
<sequence>MQDRLKETLSALKDGQAEELELRRLLNEMENEPELRDTWARYQMMGALMRDEPISTVDLSRGIRQAIDGEPMDEVPAVQEHIAQSSGSGVSHAGRSLPWQQWLTGGAVAASVTLAVLLGVRLDSVQPAGGSAAVAAAPAPTNPVEATTPVQSNAVQVAAVEAAPAAQSAAELSDAQRQLQEYVLQHTEHAALNTGRGVMPFARVASFPEREAEERRQ</sequence>
<dbReference type="EMBL" id="CP022530">
    <property type="protein sequence ID" value="ASP39194.1"/>
    <property type="molecule type" value="Genomic_DNA"/>
</dbReference>
<dbReference type="KEGG" id="bsan:CHH28_11120"/>
<dbReference type="CDD" id="cd16328">
    <property type="entry name" value="RseA_N"/>
    <property type="match status" value="1"/>
</dbReference>
<dbReference type="PANTHER" id="PTHR38104">
    <property type="match status" value="1"/>
</dbReference>
<protein>
    <submittedName>
        <fullName evidence="2">Anti-anti-sigma factor</fullName>
    </submittedName>
</protein>
<dbReference type="InterPro" id="IPR036147">
    <property type="entry name" value="Anti-sigma_E_RseA_N_sf"/>
</dbReference>
<name>A0A222FKZ6_9GAMM</name>
<dbReference type="GO" id="GO:0016989">
    <property type="term" value="F:sigma factor antagonist activity"/>
    <property type="evidence" value="ECO:0007669"/>
    <property type="project" value="InterPro"/>
</dbReference>
<dbReference type="InterPro" id="IPR005572">
    <property type="entry name" value="Anti-sigma_E_RseA_N"/>
</dbReference>
<dbReference type="Proteomes" id="UP000202440">
    <property type="component" value="Chromosome"/>
</dbReference>
<reference evidence="2 3" key="1">
    <citation type="submission" date="2017-07" db="EMBL/GenBank/DDBJ databases">
        <title>Annotated genome sequence of Bacterioplanes sanyensis isolated from Red Sea.</title>
        <authorList>
            <person name="Rehman Z.U."/>
        </authorList>
    </citation>
    <scope>NUCLEOTIDE SEQUENCE [LARGE SCALE GENOMIC DNA]</scope>
    <source>
        <strain evidence="2 3">NV9</strain>
    </source>
</reference>
<evidence type="ECO:0000313" key="3">
    <source>
        <dbReference type="Proteomes" id="UP000202440"/>
    </source>
</evidence>
<gene>
    <name evidence="2" type="ORF">CHH28_11120</name>
</gene>
<evidence type="ECO:0000313" key="2">
    <source>
        <dbReference type="EMBL" id="ASP39194.1"/>
    </source>
</evidence>
<dbReference type="RefSeq" id="WP_094060374.1">
    <property type="nucleotide sequence ID" value="NZ_CP022530.1"/>
</dbReference>
<dbReference type="Gene3D" id="1.10.10.880">
    <property type="entry name" value="Anti sigma-E protein RseA, N-terminal domain"/>
    <property type="match status" value="1"/>
</dbReference>
<dbReference type="OrthoDB" id="5734981at2"/>
<dbReference type="InterPro" id="IPR052383">
    <property type="entry name" value="Anti-sigma-E_RseA-like"/>
</dbReference>
<accession>A0A222FKZ6</accession>
<organism evidence="2 3">
    <name type="scientific">Bacterioplanes sanyensis</name>
    <dbReference type="NCBI Taxonomy" id="1249553"/>
    <lineage>
        <taxon>Bacteria</taxon>
        <taxon>Pseudomonadati</taxon>
        <taxon>Pseudomonadota</taxon>
        <taxon>Gammaproteobacteria</taxon>
        <taxon>Oceanospirillales</taxon>
        <taxon>Oceanospirillaceae</taxon>
        <taxon>Bacterioplanes</taxon>
    </lineage>
</organism>
<dbReference type="PANTHER" id="PTHR38104:SF1">
    <property type="entry name" value="ANTI-SIGMA-E FACTOR RSEA"/>
    <property type="match status" value="1"/>
</dbReference>
<dbReference type="SUPFAM" id="SSF89069">
    <property type="entry name" value="N-terminal, cytoplasmic domain of anti-sigmaE factor RseA"/>
    <property type="match status" value="1"/>
</dbReference>
<evidence type="ECO:0000259" key="1">
    <source>
        <dbReference type="Pfam" id="PF03872"/>
    </source>
</evidence>
<proteinExistence type="predicted"/>
<dbReference type="AlphaFoldDB" id="A0A222FKZ6"/>